<evidence type="ECO:0000256" key="3">
    <source>
        <dbReference type="ARBA" id="ARBA00022692"/>
    </source>
</evidence>
<dbReference type="PANTHER" id="PTHR48041:SF139">
    <property type="entry name" value="PROTEIN SCARLET"/>
    <property type="match status" value="1"/>
</dbReference>
<comment type="subcellular location">
    <subcellularLocation>
        <location evidence="1">Membrane</location>
        <topology evidence="1">Multi-pass membrane protein</topology>
    </subcellularLocation>
</comment>
<gene>
    <name evidence="6" type="ORF">QR98_0071130</name>
</gene>
<dbReference type="InterPro" id="IPR050352">
    <property type="entry name" value="ABCG_transporters"/>
</dbReference>
<keyword evidence="3" id="KW-0812">Transmembrane</keyword>
<proteinExistence type="predicted"/>
<sequence>MDDDEIANEKKQIEINLENGEKIINPYLNQTIIKHKRFISHLGIVFIDLNYIHRQFLHSPRIVLRKICGQINYGTLNGVFGPKESGKTTLLKCLSGRSVKNSKLHVKIFVNPDKPIRSIYLEKKIFNNVLISLTVYELMDFSFRFRNPKISNEIRRSIIESIIFDLDLRDARNKILSRCSLEERIKAQIGMCLSTVDKPNLIWMEEPLSDLDNVVLQNVGF</sequence>
<dbReference type="VEuPathDB" id="VectorBase:SSCA007110"/>
<dbReference type="GO" id="GO:0042626">
    <property type="term" value="F:ATPase-coupled transmembrane transporter activity"/>
    <property type="evidence" value="ECO:0007669"/>
    <property type="project" value="TreeGrafter"/>
</dbReference>
<dbReference type="PANTHER" id="PTHR48041">
    <property type="entry name" value="ABC TRANSPORTER G FAMILY MEMBER 28"/>
    <property type="match status" value="1"/>
</dbReference>
<evidence type="ECO:0000256" key="5">
    <source>
        <dbReference type="ARBA" id="ARBA00023136"/>
    </source>
</evidence>
<dbReference type="InterPro" id="IPR027417">
    <property type="entry name" value="P-loop_NTPase"/>
</dbReference>
<dbReference type="EMBL" id="JXLN01012531">
    <property type="protein sequence ID" value="KPM08591.1"/>
    <property type="molecule type" value="Genomic_DNA"/>
</dbReference>
<keyword evidence="5" id="KW-0472">Membrane</keyword>
<keyword evidence="4" id="KW-1133">Transmembrane helix</keyword>
<protein>
    <submittedName>
        <fullName evidence="6">ABC transporter sub-family G-like protein 15</fullName>
    </submittedName>
</protein>
<dbReference type="AlphaFoldDB" id="A0A132AC78"/>
<name>A0A132AC78_SARSC</name>
<accession>A0A132AC78</accession>
<comment type="caution">
    <text evidence="6">The sequence shown here is derived from an EMBL/GenBank/DDBJ whole genome shotgun (WGS) entry which is preliminary data.</text>
</comment>
<evidence type="ECO:0000313" key="7">
    <source>
        <dbReference type="Proteomes" id="UP000616769"/>
    </source>
</evidence>
<evidence type="ECO:0000313" key="6">
    <source>
        <dbReference type="EMBL" id="KPM08591.1"/>
    </source>
</evidence>
<organism evidence="6 7">
    <name type="scientific">Sarcoptes scabiei</name>
    <name type="common">Itch mite</name>
    <name type="synonym">Acarus scabiei</name>
    <dbReference type="NCBI Taxonomy" id="52283"/>
    <lineage>
        <taxon>Eukaryota</taxon>
        <taxon>Metazoa</taxon>
        <taxon>Ecdysozoa</taxon>
        <taxon>Arthropoda</taxon>
        <taxon>Chelicerata</taxon>
        <taxon>Arachnida</taxon>
        <taxon>Acari</taxon>
        <taxon>Acariformes</taxon>
        <taxon>Sarcoptiformes</taxon>
        <taxon>Astigmata</taxon>
        <taxon>Psoroptidia</taxon>
        <taxon>Sarcoptoidea</taxon>
        <taxon>Sarcoptidae</taxon>
        <taxon>Sarcoptinae</taxon>
        <taxon>Sarcoptes</taxon>
    </lineage>
</organism>
<dbReference type="SUPFAM" id="SSF52540">
    <property type="entry name" value="P-loop containing nucleoside triphosphate hydrolases"/>
    <property type="match status" value="1"/>
</dbReference>
<keyword evidence="2" id="KW-0813">Transport</keyword>
<evidence type="ECO:0000256" key="4">
    <source>
        <dbReference type="ARBA" id="ARBA00022989"/>
    </source>
</evidence>
<evidence type="ECO:0000256" key="1">
    <source>
        <dbReference type="ARBA" id="ARBA00004141"/>
    </source>
</evidence>
<evidence type="ECO:0000256" key="2">
    <source>
        <dbReference type="ARBA" id="ARBA00022448"/>
    </source>
</evidence>
<dbReference type="OrthoDB" id="66620at2759"/>
<dbReference type="Gene3D" id="3.40.50.300">
    <property type="entry name" value="P-loop containing nucleotide triphosphate hydrolases"/>
    <property type="match status" value="1"/>
</dbReference>
<dbReference type="GO" id="GO:0016020">
    <property type="term" value="C:membrane"/>
    <property type="evidence" value="ECO:0007669"/>
    <property type="project" value="UniProtKB-SubCell"/>
</dbReference>
<dbReference type="Proteomes" id="UP000616769">
    <property type="component" value="Unassembled WGS sequence"/>
</dbReference>
<reference evidence="6 7" key="1">
    <citation type="journal article" date="2015" name="Parasit. Vectors">
        <title>Draft genome of the scabies mite.</title>
        <authorList>
            <person name="Rider S.D.Jr."/>
            <person name="Morgan M.S."/>
            <person name="Arlian L.G."/>
        </authorList>
    </citation>
    <scope>NUCLEOTIDE SEQUENCE [LARGE SCALE GENOMIC DNA]</scope>
    <source>
        <strain evidence="6">Arlian Lab</strain>
    </source>
</reference>